<gene>
    <name evidence="1" type="ORF">ASPVEDRAFT_87596</name>
</gene>
<dbReference type="RefSeq" id="XP_040672048.1">
    <property type="nucleotide sequence ID" value="XM_040818102.1"/>
</dbReference>
<protein>
    <submittedName>
        <fullName evidence="1">Uncharacterized protein</fullName>
    </submittedName>
</protein>
<dbReference type="InterPro" id="IPR040632">
    <property type="entry name" value="Sulfotransfer_4"/>
</dbReference>
<keyword evidence="2" id="KW-1185">Reference proteome</keyword>
<dbReference type="STRING" id="1036611.A0A1L9PXX7"/>
<dbReference type="Gene3D" id="3.40.50.300">
    <property type="entry name" value="P-loop containing nucleotide triphosphate hydrolases"/>
    <property type="match status" value="1"/>
</dbReference>
<dbReference type="PANTHER" id="PTHR36978:SF8">
    <property type="entry name" value="NAD DEPENDENT EPIMERASE_DEHYDRATASE"/>
    <property type="match status" value="1"/>
</dbReference>
<dbReference type="Pfam" id="PF17784">
    <property type="entry name" value="Sulfotransfer_4"/>
    <property type="match status" value="1"/>
</dbReference>
<dbReference type="VEuPathDB" id="FungiDB:ASPVEDRAFT_87596"/>
<dbReference type="EMBL" id="KV878134">
    <property type="protein sequence ID" value="OJJ06286.1"/>
    <property type="molecule type" value="Genomic_DNA"/>
</dbReference>
<dbReference type="Proteomes" id="UP000184073">
    <property type="component" value="Unassembled WGS sequence"/>
</dbReference>
<dbReference type="OrthoDB" id="408152at2759"/>
<proteinExistence type="predicted"/>
<sequence length="293" mass="34229">MDLLERTIYHVPDPPRQTRERPMRVLALGFSRSGTESLSRALQTLGHEHVFHGWHVWQSRPMLWRAWAKLIRRKYGSDGTVPGDSGLTRDDFDEYIGQFEAVTDLPWPTFAREMIAAYPEAQVILNRRGDVDAWYRSYCTVLKPLTSGLFYHVFPWFQADLYWTRAFVDELLKPYFYGSWERHGKWVYEEHSAMVRGLVPGDNLLEWSVEEGWEPLCQFLDKETPREEFPSGNTPEYLKAAYEVDLRPLLVRAQRNIAISVGCLCVIGALLVKRPNISWDIIKKVDFQAYLRN</sequence>
<evidence type="ECO:0000313" key="2">
    <source>
        <dbReference type="Proteomes" id="UP000184073"/>
    </source>
</evidence>
<organism evidence="1 2">
    <name type="scientific">Aspergillus versicolor CBS 583.65</name>
    <dbReference type="NCBI Taxonomy" id="1036611"/>
    <lineage>
        <taxon>Eukaryota</taxon>
        <taxon>Fungi</taxon>
        <taxon>Dikarya</taxon>
        <taxon>Ascomycota</taxon>
        <taxon>Pezizomycotina</taxon>
        <taxon>Eurotiomycetes</taxon>
        <taxon>Eurotiomycetidae</taxon>
        <taxon>Eurotiales</taxon>
        <taxon>Aspergillaceae</taxon>
        <taxon>Aspergillus</taxon>
        <taxon>Aspergillus subgen. Nidulantes</taxon>
    </lineage>
</organism>
<dbReference type="PANTHER" id="PTHR36978">
    <property type="entry name" value="P-LOOP CONTAINING NUCLEOTIDE TRIPHOSPHATE HYDROLASE"/>
    <property type="match status" value="1"/>
</dbReference>
<dbReference type="SUPFAM" id="SSF52540">
    <property type="entry name" value="P-loop containing nucleoside triphosphate hydrolases"/>
    <property type="match status" value="1"/>
</dbReference>
<evidence type="ECO:0000313" key="1">
    <source>
        <dbReference type="EMBL" id="OJJ06286.1"/>
    </source>
</evidence>
<dbReference type="InterPro" id="IPR027417">
    <property type="entry name" value="P-loop_NTPase"/>
</dbReference>
<name>A0A1L9PXX7_ASPVE</name>
<reference evidence="2" key="1">
    <citation type="journal article" date="2017" name="Genome Biol.">
        <title>Comparative genomics reveals high biological diversity and specific adaptations in the industrially and medically important fungal genus Aspergillus.</title>
        <authorList>
            <person name="de Vries R.P."/>
            <person name="Riley R."/>
            <person name="Wiebenga A."/>
            <person name="Aguilar-Osorio G."/>
            <person name="Amillis S."/>
            <person name="Uchima C.A."/>
            <person name="Anderluh G."/>
            <person name="Asadollahi M."/>
            <person name="Askin M."/>
            <person name="Barry K."/>
            <person name="Battaglia E."/>
            <person name="Bayram O."/>
            <person name="Benocci T."/>
            <person name="Braus-Stromeyer S.A."/>
            <person name="Caldana C."/>
            <person name="Canovas D."/>
            <person name="Cerqueira G.C."/>
            <person name="Chen F."/>
            <person name="Chen W."/>
            <person name="Choi C."/>
            <person name="Clum A."/>
            <person name="Dos Santos R.A."/>
            <person name="Damasio A.R."/>
            <person name="Diallinas G."/>
            <person name="Emri T."/>
            <person name="Fekete E."/>
            <person name="Flipphi M."/>
            <person name="Freyberg S."/>
            <person name="Gallo A."/>
            <person name="Gournas C."/>
            <person name="Habgood R."/>
            <person name="Hainaut M."/>
            <person name="Harispe M.L."/>
            <person name="Henrissat B."/>
            <person name="Hilden K.S."/>
            <person name="Hope R."/>
            <person name="Hossain A."/>
            <person name="Karabika E."/>
            <person name="Karaffa L."/>
            <person name="Karanyi Z."/>
            <person name="Krasevec N."/>
            <person name="Kuo A."/>
            <person name="Kusch H."/>
            <person name="LaButti K."/>
            <person name="Lagendijk E.L."/>
            <person name="Lapidus A."/>
            <person name="Levasseur A."/>
            <person name="Lindquist E."/>
            <person name="Lipzen A."/>
            <person name="Logrieco A.F."/>
            <person name="MacCabe A."/>
            <person name="Maekelae M.R."/>
            <person name="Malavazi I."/>
            <person name="Melin P."/>
            <person name="Meyer V."/>
            <person name="Mielnichuk N."/>
            <person name="Miskei M."/>
            <person name="Molnar A.P."/>
            <person name="Mule G."/>
            <person name="Ngan C.Y."/>
            <person name="Orejas M."/>
            <person name="Orosz E."/>
            <person name="Ouedraogo J.P."/>
            <person name="Overkamp K.M."/>
            <person name="Park H.-S."/>
            <person name="Perrone G."/>
            <person name="Piumi F."/>
            <person name="Punt P.J."/>
            <person name="Ram A.F."/>
            <person name="Ramon A."/>
            <person name="Rauscher S."/>
            <person name="Record E."/>
            <person name="Riano-Pachon D.M."/>
            <person name="Robert V."/>
            <person name="Roehrig J."/>
            <person name="Ruller R."/>
            <person name="Salamov A."/>
            <person name="Salih N.S."/>
            <person name="Samson R.A."/>
            <person name="Sandor E."/>
            <person name="Sanguinetti M."/>
            <person name="Schuetze T."/>
            <person name="Sepcic K."/>
            <person name="Shelest E."/>
            <person name="Sherlock G."/>
            <person name="Sophianopoulou V."/>
            <person name="Squina F.M."/>
            <person name="Sun H."/>
            <person name="Susca A."/>
            <person name="Todd R.B."/>
            <person name="Tsang A."/>
            <person name="Unkles S.E."/>
            <person name="van de Wiele N."/>
            <person name="van Rossen-Uffink D."/>
            <person name="Oliveira J.V."/>
            <person name="Vesth T.C."/>
            <person name="Visser J."/>
            <person name="Yu J.-H."/>
            <person name="Zhou M."/>
            <person name="Andersen M.R."/>
            <person name="Archer D.B."/>
            <person name="Baker S.E."/>
            <person name="Benoit I."/>
            <person name="Brakhage A.A."/>
            <person name="Braus G.H."/>
            <person name="Fischer R."/>
            <person name="Frisvad J.C."/>
            <person name="Goldman G.H."/>
            <person name="Houbraken J."/>
            <person name="Oakley B."/>
            <person name="Pocsi I."/>
            <person name="Scazzocchio C."/>
            <person name="Seiboth B."/>
            <person name="vanKuyk P.A."/>
            <person name="Wortman J."/>
            <person name="Dyer P.S."/>
            <person name="Grigoriev I.V."/>
        </authorList>
    </citation>
    <scope>NUCLEOTIDE SEQUENCE [LARGE SCALE GENOMIC DNA]</scope>
    <source>
        <strain evidence="2">CBS 583.65</strain>
    </source>
</reference>
<accession>A0A1L9PXX7</accession>
<dbReference type="AlphaFoldDB" id="A0A1L9PXX7"/>
<dbReference type="GeneID" id="63733613"/>